<proteinExistence type="predicted"/>
<dbReference type="Proteomes" id="UP000237000">
    <property type="component" value="Unassembled WGS sequence"/>
</dbReference>
<reference evidence="3" key="1">
    <citation type="submission" date="2016-06" db="EMBL/GenBank/DDBJ databases">
        <title>Parallel loss of symbiosis genes in relatives of nitrogen-fixing non-legume Parasponia.</title>
        <authorList>
            <person name="Van Velzen R."/>
            <person name="Holmer R."/>
            <person name="Bu F."/>
            <person name="Rutten L."/>
            <person name="Van Zeijl A."/>
            <person name="Liu W."/>
            <person name="Santuari L."/>
            <person name="Cao Q."/>
            <person name="Sharma T."/>
            <person name="Shen D."/>
            <person name="Roswanjaya Y."/>
            <person name="Wardhani T."/>
            <person name="Kalhor M.S."/>
            <person name="Jansen J."/>
            <person name="Van den Hoogen J."/>
            <person name="Gungor B."/>
            <person name="Hartog M."/>
            <person name="Hontelez J."/>
            <person name="Verver J."/>
            <person name="Yang W.-C."/>
            <person name="Schijlen E."/>
            <person name="Repin R."/>
            <person name="Schilthuizen M."/>
            <person name="Schranz E."/>
            <person name="Heidstra R."/>
            <person name="Miyata K."/>
            <person name="Fedorova E."/>
            <person name="Kohlen W."/>
            <person name="Bisseling T."/>
            <person name="Smit S."/>
            <person name="Geurts R."/>
        </authorList>
    </citation>
    <scope>NUCLEOTIDE SEQUENCE [LARGE SCALE GENOMIC DNA]</scope>
    <source>
        <strain evidence="3">cv. RG33-2</strain>
    </source>
</reference>
<evidence type="ECO:0000313" key="2">
    <source>
        <dbReference type="EMBL" id="PON35188.1"/>
    </source>
</evidence>
<dbReference type="InParanoid" id="A0A2P5AF75"/>
<evidence type="ECO:0000259" key="1">
    <source>
        <dbReference type="Pfam" id="PF25113"/>
    </source>
</evidence>
<keyword evidence="3" id="KW-1185">Reference proteome</keyword>
<dbReference type="InterPro" id="IPR056932">
    <property type="entry name" value="TPR_ESP1_2nd"/>
</dbReference>
<organism evidence="2 3">
    <name type="scientific">Trema orientale</name>
    <name type="common">Charcoal tree</name>
    <name type="synonym">Celtis orientalis</name>
    <dbReference type="NCBI Taxonomy" id="63057"/>
    <lineage>
        <taxon>Eukaryota</taxon>
        <taxon>Viridiplantae</taxon>
        <taxon>Streptophyta</taxon>
        <taxon>Embryophyta</taxon>
        <taxon>Tracheophyta</taxon>
        <taxon>Spermatophyta</taxon>
        <taxon>Magnoliopsida</taxon>
        <taxon>eudicotyledons</taxon>
        <taxon>Gunneridae</taxon>
        <taxon>Pentapetalae</taxon>
        <taxon>rosids</taxon>
        <taxon>fabids</taxon>
        <taxon>Rosales</taxon>
        <taxon>Cannabaceae</taxon>
        <taxon>Trema</taxon>
    </lineage>
</organism>
<dbReference type="EMBL" id="JXTC01000894">
    <property type="protein sequence ID" value="PON35188.1"/>
    <property type="molecule type" value="Genomic_DNA"/>
</dbReference>
<sequence length="148" mass="17452">LELENNELEFFKLVDCCANKCRSRNPKLYSAIEAYINAMADDISKRDYNNKKMRYPVENETAIKKGSEITTGKLVGHKSLQKYYHRRLAEVETSFQIPELNIKCLNSVSSKQLTDLVFRESSSKFWFDQFCPNFFKSTINVNHFRLWF</sequence>
<dbReference type="Pfam" id="PF25113">
    <property type="entry name" value="TPR_ESP1_2nd"/>
    <property type="match status" value="1"/>
</dbReference>
<comment type="caution">
    <text evidence="2">The sequence shown here is derived from an EMBL/GenBank/DDBJ whole genome shotgun (WGS) entry which is preliminary data.</text>
</comment>
<feature type="domain" description="Separase-like second TPR repeats region" evidence="1">
    <location>
        <begin position="2"/>
        <end position="45"/>
    </location>
</feature>
<dbReference type="AlphaFoldDB" id="A0A2P5AF75"/>
<gene>
    <name evidence="2" type="ORF">TorRG33x02_351840</name>
</gene>
<accession>A0A2P5AF75</accession>
<evidence type="ECO:0000313" key="3">
    <source>
        <dbReference type="Proteomes" id="UP000237000"/>
    </source>
</evidence>
<protein>
    <recommendedName>
        <fullName evidence="1">Separase-like second TPR repeats region domain-containing protein</fullName>
    </recommendedName>
</protein>
<name>A0A2P5AF75_TREOI</name>
<feature type="non-terminal residue" evidence="2">
    <location>
        <position position="1"/>
    </location>
</feature>